<dbReference type="Gene3D" id="3.30.565.10">
    <property type="entry name" value="Histidine kinase-like ATPase, C-terminal domain"/>
    <property type="match status" value="1"/>
</dbReference>
<evidence type="ECO:0000256" key="1">
    <source>
        <dbReference type="ARBA" id="ARBA00000085"/>
    </source>
</evidence>
<dbReference type="InterPro" id="IPR003661">
    <property type="entry name" value="HisK_dim/P_dom"/>
</dbReference>
<comment type="catalytic activity">
    <reaction evidence="1">
        <text>ATP + protein L-histidine = ADP + protein N-phospho-L-histidine.</text>
        <dbReference type="EC" id="2.7.13.3"/>
    </reaction>
</comment>
<dbReference type="AlphaFoldDB" id="A0A6J4M877"/>
<accession>A0A6J4M877</accession>
<dbReference type="InterPro" id="IPR036890">
    <property type="entry name" value="HATPase_C_sf"/>
</dbReference>
<protein>
    <recommendedName>
        <fullName evidence="2">histidine kinase</fullName>
        <ecNumber evidence="2">2.7.13.3</ecNumber>
    </recommendedName>
</protein>
<dbReference type="EMBL" id="CADCUA010000671">
    <property type="protein sequence ID" value="CAA9352035.1"/>
    <property type="molecule type" value="Genomic_DNA"/>
</dbReference>
<dbReference type="PANTHER" id="PTHR43547">
    <property type="entry name" value="TWO-COMPONENT HISTIDINE KINASE"/>
    <property type="match status" value="1"/>
</dbReference>
<organism evidence="5">
    <name type="scientific">uncultured Lysobacter sp</name>
    <dbReference type="NCBI Taxonomy" id="271060"/>
    <lineage>
        <taxon>Bacteria</taxon>
        <taxon>Pseudomonadati</taxon>
        <taxon>Pseudomonadota</taxon>
        <taxon>Gammaproteobacteria</taxon>
        <taxon>Lysobacterales</taxon>
        <taxon>Lysobacteraceae</taxon>
        <taxon>Lysobacter</taxon>
        <taxon>environmental samples</taxon>
    </lineage>
</organism>
<dbReference type="InterPro" id="IPR005467">
    <property type="entry name" value="His_kinase_dom"/>
</dbReference>
<dbReference type="CDD" id="cd00082">
    <property type="entry name" value="HisKA"/>
    <property type="match status" value="1"/>
</dbReference>
<sequence length="216" mass="23484">MATVALSGEMLARSEFDAKHVPELAQRIQRSARLMKSMVEDLLGYTRTQLGKGLPITHNWCDISEVLDGAIADATATHPGTRFELQTTGELAACYDGTRLHQLFVNLLVNAAQYGAKSHPVEIAATASEDWNCVRVTNQGTAMSEAAMRSIFEPLVQLSEDDATDTRPKTSLGLGLFIAREIAEGHGGKVTVRSDDTHGTTFTVELPREFGCRPPQ</sequence>
<name>A0A6J4M877_9GAMM</name>
<evidence type="ECO:0000313" key="5">
    <source>
        <dbReference type="EMBL" id="CAA9352035.1"/>
    </source>
</evidence>
<dbReference type="PANTHER" id="PTHR43547:SF2">
    <property type="entry name" value="HYBRID SIGNAL TRANSDUCTION HISTIDINE KINASE C"/>
    <property type="match status" value="1"/>
</dbReference>
<dbReference type="InterPro" id="IPR003594">
    <property type="entry name" value="HATPase_dom"/>
</dbReference>
<evidence type="ECO:0000259" key="4">
    <source>
        <dbReference type="PROSITE" id="PS50109"/>
    </source>
</evidence>
<reference evidence="5" key="1">
    <citation type="submission" date="2020-02" db="EMBL/GenBank/DDBJ databases">
        <authorList>
            <person name="Meier V. D."/>
        </authorList>
    </citation>
    <scope>NUCLEOTIDE SEQUENCE</scope>
    <source>
        <strain evidence="5">AVDCRST_MAG71</strain>
    </source>
</reference>
<gene>
    <name evidence="5" type="ORF">AVDCRST_MAG71-2833</name>
</gene>
<evidence type="ECO:0000256" key="3">
    <source>
        <dbReference type="ARBA" id="ARBA00022553"/>
    </source>
</evidence>
<dbReference type="CDD" id="cd00075">
    <property type="entry name" value="HATPase"/>
    <property type="match status" value="1"/>
</dbReference>
<evidence type="ECO:0000256" key="2">
    <source>
        <dbReference type="ARBA" id="ARBA00012438"/>
    </source>
</evidence>
<dbReference type="SUPFAM" id="SSF55874">
    <property type="entry name" value="ATPase domain of HSP90 chaperone/DNA topoisomerase II/histidine kinase"/>
    <property type="match status" value="1"/>
</dbReference>
<dbReference type="GO" id="GO:0000155">
    <property type="term" value="F:phosphorelay sensor kinase activity"/>
    <property type="evidence" value="ECO:0007669"/>
    <property type="project" value="InterPro"/>
</dbReference>
<keyword evidence="3" id="KW-0597">Phosphoprotein</keyword>
<proteinExistence type="predicted"/>
<dbReference type="PROSITE" id="PS50109">
    <property type="entry name" value="HIS_KIN"/>
    <property type="match status" value="1"/>
</dbReference>
<feature type="domain" description="Histidine kinase" evidence="4">
    <location>
        <begin position="1"/>
        <end position="210"/>
    </location>
</feature>
<dbReference type="Pfam" id="PF02518">
    <property type="entry name" value="HATPase_c"/>
    <property type="match status" value="1"/>
</dbReference>
<dbReference type="SMART" id="SM00387">
    <property type="entry name" value="HATPase_c"/>
    <property type="match status" value="1"/>
</dbReference>
<dbReference type="EC" id="2.7.13.3" evidence="2"/>